<dbReference type="PIRSF" id="PIRSF009320">
    <property type="entry name" value="Nuc_binding_HP_1000"/>
    <property type="match status" value="1"/>
</dbReference>
<feature type="domain" description="AAA" evidence="1">
    <location>
        <begin position="1"/>
        <end position="178"/>
    </location>
</feature>
<evidence type="ECO:0000313" key="3">
    <source>
        <dbReference type="Proteomes" id="UP000006732"/>
    </source>
</evidence>
<evidence type="ECO:0000259" key="1">
    <source>
        <dbReference type="Pfam" id="PF13614"/>
    </source>
</evidence>
<dbReference type="Proteomes" id="UP000006732">
    <property type="component" value="Plasmid pPRO1"/>
</dbReference>
<dbReference type="CDD" id="cd02042">
    <property type="entry name" value="ParAB_family"/>
    <property type="match status" value="1"/>
</dbReference>
<dbReference type="Pfam" id="PF13614">
    <property type="entry name" value="AAA_31"/>
    <property type="match status" value="1"/>
</dbReference>
<dbReference type="PANTHER" id="PTHR13696:SF99">
    <property type="entry name" value="COBYRINIC ACID AC-DIAMIDE SYNTHASE"/>
    <property type="match status" value="1"/>
</dbReference>
<dbReference type="PANTHER" id="PTHR13696">
    <property type="entry name" value="P-LOOP CONTAINING NUCLEOSIDE TRIPHOSPHATE HYDROLASE"/>
    <property type="match status" value="1"/>
</dbReference>
<dbReference type="SUPFAM" id="SSF52540">
    <property type="entry name" value="P-loop containing nucleoside triphosphate hydrolases"/>
    <property type="match status" value="1"/>
</dbReference>
<geneLocation type="plasmid" evidence="2 3">
    <name>pPRO1</name>
</geneLocation>
<dbReference type="InterPro" id="IPR050678">
    <property type="entry name" value="DNA_Partitioning_ATPase"/>
</dbReference>
<dbReference type="InterPro" id="IPR025669">
    <property type="entry name" value="AAA_dom"/>
</dbReference>
<dbReference type="KEGG" id="ppd:Ppro_3786"/>
<name>A0R7R7_PELPD</name>
<dbReference type="Gene3D" id="3.40.50.300">
    <property type="entry name" value="P-loop containing nucleotide triphosphate hydrolases"/>
    <property type="match status" value="1"/>
</dbReference>
<protein>
    <submittedName>
        <fullName evidence="2">Cobyrinic acid a,c-diamide synthase</fullName>
    </submittedName>
</protein>
<dbReference type="HOGENOM" id="CLU_037612_1_4_7"/>
<dbReference type="AlphaFoldDB" id="A0R7R7"/>
<keyword evidence="2" id="KW-0614">Plasmid</keyword>
<dbReference type="InterPro" id="IPR027417">
    <property type="entry name" value="P-loop_NTPase"/>
</dbReference>
<sequence>MRVIAVLNEKGGVGKTTTSYNLGGALAISGKKVLLVDIDPQCNLTQFCGLKPNDNFPGDKTINEVLLDQISAKEVIVSRNKNLWVLPASQKLSDTEHIIYTKLGRELILADAMQDCGNFDFILIDCPPSLSLLTINALCFATEIIVALQPEPASLVGLAKLLDTYGKIKTRMNKDLEISGIVCSMVESGKLLHREIIADIRSKLGDRVFQTVIPRRVAYTEASGQGKLINEYRPKSDETKIVANLAKEVIKRKRK</sequence>
<keyword evidence="3" id="KW-1185">Reference proteome</keyword>
<gene>
    <name evidence="2" type="ordered locus">Ppro_3786</name>
</gene>
<reference evidence="2 3" key="1">
    <citation type="submission" date="2006-10" db="EMBL/GenBank/DDBJ databases">
        <title>Complete sequence of plasmid pPRO1 of Pelobacter propionicus DSM 2379.</title>
        <authorList>
            <consortium name="US DOE Joint Genome Institute"/>
            <person name="Copeland A."/>
            <person name="Lucas S."/>
            <person name="Lapidus A."/>
            <person name="Barry K."/>
            <person name="Detter J.C."/>
            <person name="Glavina del Rio T."/>
            <person name="Hammon N."/>
            <person name="Israni S."/>
            <person name="Dalin E."/>
            <person name="Tice H."/>
            <person name="Pitluck S."/>
            <person name="Saunders E."/>
            <person name="Brettin T."/>
            <person name="Bruce D."/>
            <person name="Han C."/>
            <person name="Tapia R."/>
            <person name="Schmutz J."/>
            <person name="Larimer F."/>
            <person name="Land M."/>
            <person name="Hauser L."/>
            <person name="Kyrpides N."/>
            <person name="Kim E."/>
            <person name="Lovley D."/>
            <person name="Richardson P."/>
        </authorList>
    </citation>
    <scope>NUCLEOTIDE SEQUENCE [LARGE SCALE GENOMIC DNA]</scope>
    <source>
        <strain evidence="3">DSM 2379 / NBRC 103807 / OttBd1</strain>
        <plasmid evidence="3">Plasmid pPRO1</plasmid>
    </source>
</reference>
<proteinExistence type="predicted"/>
<dbReference type="EMBL" id="CP000483">
    <property type="protein sequence ID" value="ABL01375.1"/>
    <property type="molecule type" value="Genomic_DNA"/>
</dbReference>
<accession>A0R7R7</accession>
<dbReference type="eggNOG" id="COG1192">
    <property type="taxonomic scope" value="Bacteria"/>
</dbReference>
<dbReference type="FunFam" id="3.40.50.300:FF:000285">
    <property type="entry name" value="Sporulation initiation inhibitor Soj"/>
    <property type="match status" value="1"/>
</dbReference>
<evidence type="ECO:0000313" key="2">
    <source>
        <dbReference type="EMBL" id="ABL01375.1"/>
    </source>
</evidence>
<dbReference type="RefSeq" id="WP_011733894.1">
    <property type="nucleotide sequence ID" value="NC_008607.1"/>
</dbReference>
<organism evidence="2 3">
    <name type="scientific">Pelobacter propionicus (strain DSM 2379 / NBRC 103807 / OttBd1)</name>
    <dbReference type="NCBI Taxonomy" id="338966"/>
    <lineage>
        <taxon>Bacteria</taxon>
        <taxon>Pseudomonadati</taxon>
        <taxon>Thermodesulfobacteriota</taxon>
        <taxon>Desulfuromonadia</taxon>
        <taxon>Desulfuromonadales</taxon>
        <taxon>Desulfuromonadaceae</taxon>
        <taxon>Pelobacter</taxon>
    </lineage>
</organism>